<dbReference type="Gene3D" id="1.10.357.10">
    <property type="entry name" value="Tetracycline Repressor, domain 2"/>
    <property type="match status" value="1"/>
</dbReference>
<dbReference type="PRINTS" id="PR00455">
    <property type="entry name" value="HTHTETR"/>
</dbReference>
<dbReference type="InterPro" id="IPR023772">
    <property type="entry name" value="DNA-bd_HTH_TetR-type_CS"/>
</dbReference>
<dbReference type="PANTHER" id="PTHR43479:SF11">
    <property type="entry name" value="ACREF_ENVCD OPERON REPRESSOR-RELATED"/>
    <property type="match status" value="1"/>
</dbReference>
<dbReference type="InterPro" id="IPR009057">
    <property type="entry name" value="Homeodomain-like_sf"/>
</dbReference>
<dbReference type="SUPFAM" id="SSF46689">
    <property type="entry name" value="Homeodomain-like"/>
    <property type="match status" value="1"/>
</dbReference>
<gene>
    <name evidence="2" type="ORF">CW740_05115</name>
</gene>
<dbReference type="OrthoDB" id="116240at2"/>
<reference evidence="2 3" key="1">
    <citation type="submission" date="2017-12" db="EMBL/GenBank/DDBJ databases">
        <title>Kangiella profundi FT102 completed genome.</title>
        <authorList>
            <person name="Xu J."/>
            <person name="Wang J."/>
            <person name="Lu Y."/>
        </authorList>
    </citation>
    <scope>NUCLEOTIDE SEQUENCE [LARGE SCALE GENOMIC DNA]</scope>
    <source>
        <strain evidence="2 3">FT102</strain>
    </source>
</reference>
<keyword evidence="1" id="KW-0238">DNA-binding</keyword>
<dbReference type="GO" id="GO:0003677">
    <property type="term" value="F:DNA binding"/>
    <property type="evidence" value="ECO:0007669"/>
    <property type="project" value="UniProtKB-UniRule"/>
</dbReference>
<dbReference type="Pfam" id="PF00440">
    <property type="entry name" value="TetR_N"/>
    <property type="match status" value="1"/>
</dbReference>
<dbReference type="Proteomes" id="UP000232693">
    <property type="component" value="Chromosome"/>
</dbReference>
<evidence type="ECO:0000313" key="3">
    <source>
        <dbReference type="Proteomes" id="UP000232693"/>
    </source>
</evidence>
<keyword evidence="3" id="KW-1185">Reference proteome</keyword>
<proteinExistence type="predicted"/>
<dbReference type="InterPro" id="IPR050624">
    <property type="entry name" value="HTH-type_Tx_Regulator"/>
</dbReference>
<evidence type="ECO:0000256" key="1">
    <source>
        <dbReference type="ARBA" id="ARBA00023125"/>
    </source>
</evidence>
<dbReference type="KEGG" id="kpd:CW740_05115"/>
<evidence type="ECO:0000313" key="2">
    <source>
        <dbReference type="EMBL" id="AUD78665.1"/>
    </source>
</evidence>
<dbReference type="InterPro" id="IPR001647">
    <property type="entry name" value="HTH_TetR"/>
</dbReference>
<dbReference type="AlphaFoldDB" id="A0A2K9A483"/>
<sequence>MTSLREKKKQHSYQTIYQTALSLFEEYGFDKVSVAQIVKQSAIAKGTFFNYFPNKPDILAQWFDDIMSKAIEQPIPNDAPLEQRVLLLAKHILQAAQQQPNLWQAKNAYAGQSDSIQKVESRIDERIHSRVEHFIEQSALRMDTNKNSDLAELIVTLMTGTIVEANRRGHSDDAMALIEHKLSILLSLAKG</sequence>
<accession>A0A2K9A483</accession>
<organism evidence="2 3">
    <name type="scientific">Kangiella profundi</name>
    <dbReference type="NCBI Taxonomy" id="1561924"/>
    <lineage>
        <taxon>Bacteria</taxon>
        <taxon>Pseudomonadati</taxon>
        <taxon>Pseudomonadota</taxon>
        <taxon>Gammaproteobacteria</taxon>
        <taxon>Kangiellales</taxon>
        <taxon>Kangiellaceae</taxon>
        <taxon>Kangiella</taxon>
    </lineage>
</organism>
<name>A0A2K9A483_9GAMM</name>
<dbReference type="RefSeq" id="WP_106646524.1">
    <property type="nucleotide sequence ID" value="NZ_BMGO01000002.1"/>
</dbReference>
<dbReference type="PANTHER" id="PTHR43479">
    <property type="entry name" value="ACREF/ENVCD OPERON REPRESSOR-RELATED"/>
    <property type="match status" value="1"/>
</dbReference>
<dbReference type="PROSITE" id="PS50977">
    <property type="entry name" value="HTH_TETR_2"/>
    <property type="match status" value="1"/>
</dbReference>
<dbReference type="PROSITE" id="PS01081">
    <property type="entry name" value="HTH_TETR_1"/>
    <property type="match status" value="1"/>
</dbReference>
<protein>
    <submittedName>
        <fullName evidence="2">Uncharacterized protein</fullName>
    </submittedName>
</protein>
<dbReference type="EMBL" id="CP025120">
    <property type="protein sequence ID" value="AUD78665.1"/>
    <property type="molecule type" value="Genomic_DNA"/>
</dbReference>